<keyword evidence="3" id="KW-1003">Cell membrane</keyword>
<dbReference type="CDD" id="cd06261">
    <property type="entry name" value="TM_PBP2"/>
    <property type="match status" value="1"/>
</dbReference>
<reference evidence="10" key="2">
    <citation type="submission" date="2019-01" db="EMBL/GenBank/DDBJ databases">
        <title>Sinorhodobacter populi sp. nov. isolated from the symptomatic bark tissue of Populus euramericana canker.</title>
        <authorList>
            <person name="Li Y."/>
        </authorList>
    </citation>
    <scope>NUCLEOTIDE SEQUENCE [LARGE SCALE GENOMIC DNA]</scope>
    <source>
        <strain evidence="10">CGMCC 1.12963</strain>
    </source>
</reference>
<keyword evidence="6 7" id="KW-0472">Membrane</keyword>
<evidence type="ECO:0000256" key="2">
    <source>
        <dbReference type="ARBA" id="ARBA00022448"/>
    </source>
</evidence>
<accession>A0A3S3PI92</accession>
<evidence type="ECO:0000256" key="7">
    <source>
        <dbReference type="RuleBase" id="RU363032"/>
    </source>
</evidence>
<comment type="similarity">
    <text evidence="7">Belongs to the binding-protein-dependent transport system permease family.</text>
</comment>
<dbReference type="EMBL" id="SAVA01000001">
    <property type="protein sequence ID" value="RWR54675.1"/>
    <property type="molecule type" value="Genomic_DNA"/>
</dbReference>
<dbReference type="InterPro" id="IPR000515">
    <property type="entry name" value="MetI-like"/>
</dbReference>
<evidence type="ECO:0000256" key="4">
    <source>
        <dbReference type="ARBA" id="ARBA00022692"/>
    </source>
</evidence>
<evidence type="ECO:0000256" key="5">
    <source>
        <dbReference type="ARBA" id="ARBA00022989"/>
    </source>
</evidence>
<dbReference type="AlphaFoldDB" id="A0A3S3PI92"/>
<evidence type="ECO:0000259" key="8">
    <source>
        <dbReference type="PROSITE" id="PS50928"/>
    </source>
</evidence>
<dbReference type="GO" id="GO:0055085">
    <property type="term" value="P:transmembrane transport"/>
    <property type="evidence" value="ECO:0007669"/>
    <property type="project" value="InterPro"/>
</dbReference>
<evidence type="ECO:0000313" key="9">
    <source>
        <dbReference type="EMBL" id="RWR54675.1"/>
    </source>
</evidence>
<gene>
    <name evidence="9" type="ORF">EOW66_00985</name>
</gene>
<comment type="caution">
    <text evidence="9">The sequence shown here is derived from an EMBL/GenBank/DDBJ whole genome shotgun (WGS) entry which is preliminary data.</text>
</comment>
<protein>
    <submittedName>
        <fullName evidence="9">ABC transporter permease</fullName>
    </submittedName>
</protein>
<keyword evidence="4 7" id="KW-0812">Transmembrane</keyword>
<evidence type="ECO:0000256" key="6">
    <source>
        <dbReference type="ARBA" id="ARBA00023136"/>
    </source>
</evidence>
<reference evidence="9 10" key="1">
    <citation type="submission" date="2019-01" db="EMBL/GenBank/DDBJ databases">
        <title>Sinorhodobacter populi sp. nov. isolated from the symptomatic bark tissue of Populus euramericana canker.</title>
        <authorList>
            <person name="Xu G."/>
        </authorList>
    </citation>
    <scope>NUCLEOTIDE SEQUENCE [LARGE SCALE GENOMIC DNA]</scope>
    <source>
        <strain evidence="9 10">CGMCC 1.12963</strain>
    </source>
</reference>
<evidence type="ECO:0000313" key="10">
    <source>
        <dbReference type="Proteomes" id="UP000288071"/>
    </source>
</evidence>
<keyword evidence="10" id="KW-1185">Reference proteome</keyword>
<evidence type="ECO:0000256" key="1">
    <source>
        <dbReference type="ARBA" id="ARBA00004651"/>
    </source>
</evidence>
<feature type="domain" description="ABC transmembrane type-1" evidence="8">
    <location>
        <begin position="88"/>
        <end position="272"/>
    </location>
</feature>
<organism evidence="9 10">
    <name type="scientific">Paenirhodobacter huangdaonensis</name>
    <dbReference type="NCBI Taxonomy" id="2501515"/>
    <lineage>
        <taxon>Bacteria</taxon>
        <taxon>Pseudomonadati</taxon>
        <taxon>Pseudomonadota</taxon>
        <taxon>Alphaproteobacteria</taxon>
        <taxon>Rhodobacterales</taxon>
        <taxon>Rhodobacter group</taxon>
        <taxon>Paenirhodobacter</taxon>
    </lineage>
</organism>
<dbReference type="SUPFAM" id="SSF161098">
    <property type="entry name" value="MetI-like"/>
    <property type="match status" value="1"/>
</dbReference>
<dbReference type="GO" id="GO:0005886">
    <property type="term" value="C:plasma membrane"/>
    <property type="evidence" value="ECO:0007669"/>
    <property type="project" value="UniProtKB-SubCell"/>
</dbReference>
<proteinExistence type="inferred from homology"/>
<dbReference type="Gene3D" id="1.10.3720.10">
    <property type="entry name" value="MetI-like"/>
    <property type="match status" value="1"/>
</dbReference>
<feature type="transmembrane region" description="Helical" evidence="7">
    <location>
        <begin position="222"/>
        <end position="241"/>
    </location>
</feature>
<feature type="transmembrane region" description="Helical" evidence="7">
    <location>
        <begin position="131"/>
        <end position="152"/>
    </location>
</feature>
<keyword evidence="5 7" id="KW-1133">Transmembrane helix</keyword>
<keyword evidence="2 7" id="KW-0813">Transport</keyword>
<dbReference type="InterPro" id="IPR035906">
    <property type="entry name" value="MetI-like_sf"/>
</dbReference>
<feature type="transmembrane region" description="Helical" evidence="7">
    <location>
        <begin position="96"/>
        <end position="119"/>
    </location>
</feature>
<sequence>MSDLSVISVPGQGAAPLAHSARPVPRPASRRGGHPGRLAFRALPWLAPLAGLLLWQLAAQFALVSGHILPAPSRVLATLLELSRSGELWSAIRISLWRLAVGLMIGAPLGFLFGLLLGASPRAEDWLGPSFRAIAAVPALGWIPVLILLVGIDEALKVIILIKACFVPVAIAGRDAWRAVPARYAELGRVLGLSPGRQLWRIHLPAMVPTLFSGLRLASGQAFVSLVTCEMLAATDGLGYLMVWGRTLFQMDMVIVGMIAVGAAGIALDRLLRGGERALRARMGDDG</sequence>
<feature type="transmembrane region" description="Helical" evidence="7">
    <location>
        <begin position="253"/>
        <end position="272"/>
    </location>
</feature>
<dbReference type="RefSeq" id="WP_128154132.1">
    <property type="nucleotide sequence ID" value="NZ_JBHSOM010000007.1"/>
</dbReference>
<comment type="subcellular location">
    <subcellularLocation>
        <location evidence="1 7">Cell membrane</location>
        <topology evidence="1 7">Multi-pass membrane protein</topology>
    </subcellularLocation>
</comment>
<feature type="transmembrane region" description="Helical" evidence="7">
    <location>
        <begin position="44"/>
        <end position="64"/>
    </location>
</feature>
<dbReference type="PROSITE" id="PS50928">
    <property type="entry name" value="ABC_TM1"/>
    <property type="match status" value="1"/>
</dbReference>
<name>A0A3S3PI92_9RHOB</name>
<dbReference type="Pfam" id="PF00528">
    <property type="entry name" value="BPD_transp_1"/>
    <property type="match status" value="1"/>
</dbReference>
<dbReference type="PANTHER" id="PTHR30151">
    <property type="entry name" value="ALKANE SULFONATE ABC TRANSPORTER-RELATED, MEMBRANE SUBUNIT"/>
    <property type="match status" value="1"/>
</dbReference>
<evidence type="ECO:0000256" key="3">
    <source>
        <dbReference type="ARBA" id="ARBA00022475"/>
    </source>
</evidence>
<dbReference type="PANTHER" id="PTHR30151:SF38">
    <property type="entry name" value="ALIPHATIC SULFONATES TRANSPORT PERMEASE PROTEIN SSUC-RELATED"/>
    <property type="match status" value="1"/>
</dbReference>
<dbReference type="Proteomes" id="UP000288071">
    <property type="component" value="Unassembled WGS sequence"/>
</dbReference>